<dbReference type="CDD" id="cd02439">
    <property type="entry name" value="DMB-PRT_CobT"/>
    <property type="match status" value="1"/>
</dbReference>
<comment type="pathway">
    <text evidence="2 11">Nucleoside biosynthesis; alpha-ribazole biosynthesis; alpha-ribazole from 5,6-dimethylbenzimidazole: step 1/2.</text>
</comment>
<dbReference type="PATRIC" id="fig|1280514.3.peg.1451"/>
<dbReference type="NCBIfam" id="NF000996">
    <property type="entry name" value="PRK00105.1"/>
    <property type="match status" value="1"/>
</dbReference>
<dbReference type="InterPro" id="IPR017846">
    <property type="entry name" value="Nict_dMeBzImd_PRibTrfase_bact"/>
</dbReference>
<dbReference type="InterPro" id="IPR003200">
    <property type="entry name" value="Nict_dMeBzImd_PRibTrfase"/>
</dbReference>
<evidence type="ECO:0000256" key="7">
    <source>
        <dbReference type="ARBA" id="ARBA00022676"/>
    </source>
</evidence>
<dbReference type="Proteomes" id="UP000032360">
    <property type="component" value="Unassembled WGS sequence"/>
</dbReference>
<dbReference type="Gene3D" id="3.40.50.10210">
    <property type="match status" value="1"/>
</dbReference>
<evidence type="ECO:0000256" key="9">
    <source>
        <dbReference type="ARBA" id="ARBA00030686"/>
    </source>
</evidence>
<dbReference type="SUPFAM" id="SSF52733">
    <property type="entry name" value="Nicotinate mononucleotide:5,6-dimethylbenzimidazole phosphoribosyltransferase (CobT)"/>
    <property type="match status" value="1"/>
</dbReference>
<evidence type="ECO:0000256" key="10">
    <source>
        <dbReference type="ARBA" id="ARBA00047340"/>
    </source>
</evidence>
<dbReference type="InterPro" id="IPR036087">
    <property type="entry name" value="Nict_dMeBzImd_PRibTrfase_sf"/>
</dbReference>
<organism evidence="12 13">
    <name type="scientific">Acidithrix ferrooxidans</name>
    <dbReference type="NCBI Taxonomy" id="1280514"/>
    <lineage>
        <taxon>Bacteria</taxon>
        <taxon>Bacillati</taxon>
        <taxon>Actinomycetota</taxon>
        <taxon>Acidimicrobiia</taxon>
        <taxon>Acidimicrobiales</taxon>
        <taxon>Acidimicrobiaceae</taxon>
        <taxon>Acidithrix</taxon>
    </lineage>
</organism>
<evidence type="ECO:0000256" key="2">
    <source>
        <dbReference type="ARBA" id="ARBA00005049"/>
    </source>
</evidence>
<dbReference type="PANTHER" id="PTHR43463:SF1">
    <property type="entry name" value="NICOTINATE-NUCLEOTIDE--DIMETHYLBENZIMIDAZOLE PHOSPHORIBOSYLTRANSFERASE"/>
    <property type="match status" value="1"/>
</dbReference>
<dbReference type="STRING" id="1280514.AXFE_11030"/>
<comment type="catalytic activity">
    <reaction evidence="10 11">
        <text>5,6-dimethylbenzimidazole + nicotinate beta-D-ribonucleotide = alpha-ribazole 5'-phosphate + nicotinate + H(+)</text>
        <dbReference type="Rhea" id="RHEA:11196"/>
        <dbReference type="ChEBI" id="CHEBI:15378"/>
        <dbReference type="ChEBI" id="CHEBI:15890"/>
        <dbReference type="ChEBI" id="CHEBI:32544"/>
        <dbReference type="ChEBI" id="CHEBI:57502"/>
        <dbReference type="ChEBI" id="CHEBI:57918"/>
        <dbReference type="EC" id="2.4.2.21"/>
    </reaction>
</comment>
<evidence type="ECO:0000256" key="11">
    <source>
        <dbReference type="HAMAP-Rule" id="MF_00230"/>
    </source>
</evidence>
<evidence type="ECO:0000256" key="4">
    <source>
        <dbReference type="ARBA" id="ARBA00011991"/>
    </source>
</evidence>
<dbReference type="HAMAP" id="MF_00230">
    <property type="entry name" value="CobT"/>
    <property type="match status" value="1"/>
</dbReference>
<dbReference type="AlphaFoldDB" id="A0A0D8HLN3"/>
<evidence type="ECO:0000256" key="8">
    <source>
        <dbReference type="ARBA" id="ARBA00022679"/>
    </source>
</evidence>
<dbReference type="EC" id="2.4.2.21" evidence="4 11"/>
<sequence length="352" mass="35746">MDVFEAAKLVVGIDTKSFEEAKARQLTLTKPPYALGALEDVAAQICGIASLVPARTPSRGALAIFAGDHGVLEEGISPWPMEVTAQMVGNFLSGGAAANVLAKRTSTKVLVVDVGVALDLVPTEGLIIQKVAKGTSNLAKGAAMTREQAAKAIQVGFDVACDLVLDGHDILIAGDMGIGNTTPSAAIVAFMVGAPVASVTGYGTGISSELFEKKVAIIESAVSRTASSIDRSDVLGVLSSIGGFEHGATVGFIIGAAFSKVPLVLDGVISNSSALLARELSPLSLQYCFAGHASREVGAKVANSALGMEPLLNLDLALGEGSGALLALGLIQGATDLLADMATFDQAGVTEK</sequence>
<dbReference type="OrthoDB" id="9781491at2"/>
<dbReference type="RefSeq" id="WP_052604878.1">
    <property type="nucleotide sequence ID" value="NZ_JXYS01000026.1"/>
</dbReference>
<feature type="active site" description="Proton acceptor" evidence="11">
    <location>
        <position position="320"/>
    </location>
</feature>
<evidence type="ECO:0000313" key="12">
    <source>
        <dbReference type="EMBL" id="KJF18006.1"/>
    </source>
</evidence>
<evidence type="ECO:0000313" key="13">
    <source>
        <dbReference type="Proteomes" id="UP000032360"/>
    </source>
</evidence>
<dbReference type="FunFam" id="3.40.50.10210:FF:000001">
    <property type="entry name" value="Nicotinate-nucleotide--dimethylbenzimidazole phosphoribosyltransferase"/>
    <property type="match status" value="1"/>
</dbReference>
<dbReference type="InterPro" id="IPR023195">
    <property type="entry name" value="Nict_dMeBzImd_PRibTrfase_N"/>
</dbReference>
<gene>
    <name evidence="11 12" type="primary">cobT</name>
    <name evidence="12" type="ORF">AXFE_11030</name>
</gene>
<dbReference type="EMBL" id="JXYS01000026">
    <property type="protein sequence ID" value="KJF18006.1"/>
    <property type="molecule type" value="Genomic_DNA"/>
</dbReference>
<evidence type="ECO:0000256" key="6">
    <source>
        <dbReference type="ARBA" id="ARBA00022573"/>
    </source>
</evidence>
<dbReference type="UniPathway" id="UPA00061">
    <property type="reaction ID" value="UER00516"/>
</dbReference>
<proteinExistence type="inferred from homology"/>
<dbReference type="GO" id="GO:0009236">
    <property type="term" value="P:cobalamin biosynthetic process"/>
    <property type="evidence" value="ECO:0007669"/>
    <property type="project" value="UniProtKB-UniRule"/>
</dbReference>
<evidence type="ECO:0000256" key="3">
    <source>
        <dbReference type="ARBA" id="ARBA00007110"/>
    </source>
</evidence>
<comment type="caution">
    <text evidence="12">The sequence shown here is derived from an EMBL/GenBank/DDBJ whole genome shotgun (WGS) entry which is preliminary data.</text>
</comment>
<dbReference type="Pfam" id="PF02277">
    <property type="entry name" value="DBI_PRT"/>
    <property type="match status" value="1"/>
</dbReference>
<evidence type="ECO:0000256" key="1">
    <source>
        <dbReference type="ARBA" id="ARBA00002197"/>
    </source>
</evidence>
<comment type="function">
    <text evidence="1 11">Catalyzes the synthesis of alpha-ribazole-5'-phosphate from nicotinate mononucleotide (NAMN) and 5,6-dimethylbenzimidazole (DMB).</text>
</comment>
<reference evidence="12 13" key="1">
    <citation type="submission" date="2015-01" db="EMBL/GenBank/DDBJ databases">
        <title>Draft genome of the acidophilic iron oxidizer Acidithrix ferrooxidans strain Py-F3.</title>
        <authorList>
            <person name="Poehlein A."/>
            <person name="Eisen S."/>
            <person name="Schloemann M."/>
            <person name="Johnson B.D."/>
            <person name="Daniel R."/>
            <person name="Muehling M."/>
        </authorList>
    </citation>
    <scope>NUCLEOTIDE SEQUENCE [LARGE SCALE GENOMIC DNA]</scope>
    <source>
        <strain evidence="12 13">Py-F3</strain>
    </source>
</reference>
<keyword evidence="8 11" id="KW-0808">Transferase</keyword>
<protein>
    <recommendedName>
        <fullName evidence="5 11">Nicotinate-nucleotide--dimethylbenzimidazole phosphoribosyltransferase</fullName>
        <shortName evidence="11">NN:DBI PRT</shortName>
        <ecNumber evidence="4 11">2.4.2.21</ecNumber>
    </recommendedName>
    <alternativeName>
        <fullName evidence="9 11">N(1)-alpha-phosphoribosyltransferase</fullName>
    </alternativeName>
</protein>
<name>A0A0D8HLN3_9ACTN</name>
<dbReference type="Gene3D" id="1.10.1610.10">
    <property type="match status" value="1"/>
</dbReference>
<keyword evidence="6 11" id="KW-0169">Cobalamin biosynthesis</keyword>
<dbReference type="NCBIfam" id="TIGR03160">
    <property type="entry name" value="cobT_DBIPRT"/>
    <property type="match status" value="1"/>
</dbReference>
<dbReference type="GO" id="GO:0008939">
    <property type="term" value="F:nicotinate-nucleotide-dimethylbenzimidazole phosphoribosyltransferase activity"/>
    <property type="evidence" value="ECO:0007669"/>
    <property type="project" value="UniProtKB-UniRule"/>
</dbReference>
<evidence type="ECO:0000256" key="5">
    <source>
        <dbReference type="ARBA" id="ARBA00015486"/>
    </source>
</evidence>
<keyword evidence="7 11" id="KW-0328">Glycosyltransferase</keyword>
<accession>A0A0D8HLN3</accession>
<dbReference type="PANTHER" id="PTHR43463">
    <property type="entry name" value="NICOTINATE-NUCLEOTIDE--DIMETHYLBENZIMIDAZOLE PHOSPHORIBOSYLTRANSFERASE"/>
    <property type="match status" value="1"/>
</dbReference>
<comment type="similarity">
    <text evidence="3 11">Belongs to the CobT family.</text>
</comment>
<keyword evidence="13" id="KW-1185">Reference proteome</keyword>